<reference evidence="2" key="1">
    <citation type="submission" date="2023-07" db="EMBL/GenBank/DDBJ databases">
        <title>Dyadobacter sp. nov 'subterranea' isolated from contaminted grondwater.</title>
        <authorList>
            <person name="Szabo I."/>
            <person name="Al-Omari J."/>
            <person name="Szerdahelyi S.G."/>
            <person name="Rado J."/>
        </authorList>
    </citation>
    <scope>NUCLEOTIDE SEQUENCE [LARGE SCALE GENOMIC DNA]</scope>
    <source>
        <strain evidence="2">UP-52</strain>
    </source>
</reference>
<protein>
    <recommendedName>
        <fullName evidence="3">TonB C-terminal domain-containing protein</fullName>
    </recommendedName>
</protein>
<gene>
    <name evidence="1" type="ORF">IEE83_12175</name>
</gene>
<accession>A0ABR9WAZ2</accession>
<evidence type="ECO:0000313" key="1">
    <source>
        <dbReference type="EMBL" id="MBE9462642.1"/>
    </source>
</evidence>
<dbReference type="RefSeq" id="WP_194120831.1">
    <property type="nucleotide sequence ID" value="NZ_JACYGY010000001.1"/>
</dbReference>
<evidence type="ECO:0008006" key="3">
    <source>
        <dbReference type="Google" id="ProtNLM"/>
    </source>
</evidence>
<dbReference type="Proteomes" id="UP000634134">
    <property type="component" value="Unassembled WGS sequence"/>
</dbReference>
<dbReference type="EMBL" id="JACYGY010000001">
    <property type="protein sequence ID" value="MBE9462642.1"/>
    <property type="molecule type" value="Genomic_DNA"/>
</dbReference>
<sequence length="175" mass="20590">MKSLLVFMMIYFGSREIRAQNWHPEFSLPLGSELLSNINIQNLSSYLERNLPWHRPGSCEVEFSVFHFRVNSEGKIDSIRTEGNLSKEVSAQIIKNIYKTEGKWKIPDHSKPGDKCWFVYPYFLFGNYRPCQNTNKTSYQQMYILYHIYSETADTRDSMGRVILSPNRFAKLDEK</sequence>
<evidence type="ECO:0000313" key="2">
    <source>
        <dbReference type="Proteomes" id="UP000634134"/>
    </source>
</evidence>
<organism evidence="1 2">
    <name type="scientific">Dyadobacter subterraneus</name>
    <dbReference type="NCBI Taxonomy" id="2773304"/>
    <lineage>
        <taxon>Bacteria</taxon>
        <taxon>Pseudomonadati</taxon>
        <taxon>Bacteroidota</taxon>
        <taxon>Cytophagia</taxon>
        <taxon>Cytophagales</taxon>
        <taxon>Spirosomataceae</taxon>
        <taxon>Dyadobacter</taxon>
    </lineage>
</organism>
<comment type="caution">
    <text evidence="1">The sequence shown here is derived from an EMBL/GenBank/DDBJ whole genome shotgun (WGS) entry which is preliminary data.</text>
</comment>
<name>A0ABR9WAZ2_9BACT</name>
<proteinExistence type="predicted"/>
<keyword evidence="2" id="KW-1185">Reference proteome</keyword>